<proteinExistence type="predicted"/>
<dbReference type="PANTHER" id="PTHR34205:SF2">
    <property type="entry name" value="DUF962 DOMAIN-CONTAINING PROTEIN"/>
    <property type="match status" value="1"/>
</dbReference>
<accession>A0A5D2I3P7</accession>
<name>A0A5D2I3P7_GOSTO</name>
<reference evidence="2 3" key="1">
    <citation type="submission" date="2019-07" db="EMBL/GenBank/DDBJ databases">
        <title>WGS assembly of Gossypium tomentosum.</title>
        <authorList>
            <person name="Chen Z.J."/>
            <person name="Sreedasyam A."/>
            <person name="Ando A."/>
            <person name="Song Q."/>
            <person name="De L."/>
            <person name="Hulse-Kemp A."/>
            <person name="Ding M."/>
            <person name="Ye W."/>
            <person name="Kirkbride R."/>
            <person name="Jenkins J."/>
            <person name="Plott C."/>
            <person name="Lovell J."/>
            <person name="Lin Y.-M."/>
            <person name="Vaughn R."/>
            <person name="Liu B."/>
            <person name="Li W."/>
            <person name="Simpson S."/>
            <person name="Scheffler B."/>
            <person name="Saski C."/>
            <person name="Grover C."/>
            <person name="Hu G."/>
            <person name="Conover J."/>
            <person name="Carlson J."/>
            <person name="Shu S."/>
            <person name="Boston L."/>
            <person name="Williams M."/>
            <person name="Peterson D."/>
            <person name="Mcgee K."/>
            <person name="Jones D."/>
            <person name="Wendel J."/>
            <person name="Stelly D."/>
            <person name="Grimwood J."/>
            <person name="Schmutz J."/>
        </authorList>
    </citation>
    <scope>NUCLEOTIDE SEQUENCE [LARGE SCALE GENOMIC DNA]</scope>
    <source>
        <strain evidence="2">7179.01</strain>
    </source>
</reference>
<evidence type="ECO:0000256" key="1">
    <source>
        <dbReference type="SAM" id="Phobius"/>
    </source>
</evidence>
<keyword evidence="3" id="KW-1185">Reference proteome</keyword>
<keyword evidence="1" id="KW-1133">Transmembrane helix</keyword>
<dbReference type="EMBL" id="CM017634">
    <property type="protein sequence ID" value="TYH37174.1"/>
    <property type="molecule type" value="Genomic_DNA"/>
</dbReference>
<protein>
    <recommendedName>
        <fullName evidence="4">DUF962 domain-containing protein</fullName>
    </recommendedName>
</protein>
<evidence type="ECO:0000313" key="3">
    <source>
        <dbReference type="Proteomes" id="UP000322667"/>
    </source>
</evidence>
<dbReference type="Proteomes" id="UP000322667">
    <property type="component" value="Chromosome D12"/>
</dbReference>
<feature type="transmembrane region" description="Helical" evidence="1">
    <location>
        <begin position="34"/>
        <end position="61"/>
    </location>
</feature>
<dbReference type="PANTHER" id="PTHR34205">
    <property type="entry name" value="TRANSMEMBRANE PROTEIN"/>
    <property type="match status" value="1"/>
</dbReference>
<gene>
    <name evidence="2" type="ORF">ES332_D12G021300v1</name>
</gene>
<evidence type="ECO:0008006" key="4">
    <source>
        <dbReference type="Google" id="ProtNLM"/>
    </source>
</evidence>
<dbReference type="InterPro" id="IPR009305">
    <property type="entry name" value="Mpo1-like"/>
</dbReference>
<dbReference type="Pfam" id="PF06127">
    <property type="entry name" value="Mpo1-like"/>
    <property type="match status" value="1"/>
</dbReference>
<organism evidence="2 3">
    <name type="scientific">Gossypium tomentosum</name>
    <name type="common">Hawaiian cotton</name>
    <name type="synonym">Gossypium sandvicense</name>
    <dbReference type="NCBI Taxonomy" id="34277"/>
    <lineage>
        <taxon>Eukaryota</taxon>
        <taxon>Viridiplantae</taxon>
        <taxon>Streptophyta</taxon>
        <taxon>Embryophyta</taxon>
        <taxon>Tracheophyta</taxon>
        <taxon>Spermatophyta</taxon>
        <taxon>Magnoliopsida</taxon>
        <taxon>eudicotyledons</taxon>
        <taxon>Gunneridae</taxon>
        <taxon>Pentapetalae</taxon>
        <taxon>rosids</taxon>
        <taxon>malvids</taxon>
        <taxon>Malvales</taxon>
        <taxon>Malvaceae</taxon>
        <taxon>Malvoideae</taxon>
        <taxon>Gossypium</taxon>
    </lineage>
</organism>
<evidence type="ECO:0000313" key="2">
    <source>
        <dbReference type="EMBL" id="TYH37174.1"/>
    </source>
</evidence>
<keyword evidence="1" id="KW-0812">Transmembrane</keyword>
<keyword evidence="1" id="KW-0472">Membrane</keyword>
<sequence>MKFKSSRIEDEFWVFYLKQYSKPAARLWHFAGTLYYLCTLLFKWWLLVFVPVCGYSCAWYSHFFVEGNVPVTFGHPFWSFLCYFKMFGFMLTGKMDREIKRLGL</sequence>
<dbReference type="AlphaFoldDB" id="A0A5D2I3P7"/>
<feature type="transmembrane region" description="Helical" evidence="1">
    <location>
        <begin position="73"/>
        <end position="92"/>
    </location>
</feature>